<evidence type="ECO:0000313" key="1">
    <source>
        <dbReference type="EMBL" id="MCS3921211.1"/>
    </source>
</evidence>
<accession>A0ABT2ETC2</accession>
<organism evidence="1 2">
    <name type="scientific">Candidatus Fervidibacter sacchari</name>
    <dbReference type="NCBI Taxonomy" id="1448929"/>
    <lineage>
        <taxon>Bacteria</taxon>
        <taxon>Candidatus Fervidibacterota</taxon>
        <taxon>Candidatus Fervidibacter</taxon>
    </lineage>
</organism>
<name>A0ABT2ETC2_9BACT</name>
<dbReference type="EMBL" id="JANUCP010000011">
    <property type="protein sequence ID" value="MCS3921211.1"/>
    <property type="molecule type" value="Genomic_DNA"/>
</dbReference>
<keyword evidence="2" id="KW-1185">Reference proteome</keyword>
<comment type="caution">
    <text evidence="1">The sequence shown here is derived from an EMBL/GenBank/DDBJ whole genome shotgun (WGS) entry which is preliminary data.</text>
</comment>
<dbReference type="Proteomes" id="UP001204798">
    <property type="component" value="Unassembled WGS sequence"/>
</dbReference>
<reference evidence="1 2" key="1">
    <citation type="submission" date="2022-08" db="EMBL/GenBank/DDBJ databases">
        <title>Bacterial and archaeal communities from various locations to study Microbial Dark Matter (Phase II).</title>
        <authorList>
            <person name="Stepanauskas R."/>
        </authorList>
    </citation>
    <scope>NUCLEOTIDE SEQUENCE [LARGE SCALE GENOMIC DNA]</scope>
    <source>
        <strain evidence="1 2">PD1</strain>
    </source>
</reference>
<dbReference type="RefSeq" id="WP_259102167.1">
    <property type="nucleotide sequence ID" value="NZ_CP130454.1"/>
</dbReference>
<protein>
    <submittedName>
        <fullName evidence="1">ATP-dependent exoDNAse (Exonuclease V) alpha subunit</fullName>
    </submittedName>
</protein>
<sequence length="112" mass="12370">MRGEVSKREAIVMWRGLYHDHWLLGAHKDTMPRRKWLKLVSSTIAASVLARPSSGQQPAPAGKQFAVVIIDEAGAPESWEGSHPLSPFSSLNLSLVHLNPHRLSQVVVFPSL</sequence>
<evidence type="ECO:0000313" key="2">
    <source>
        <dbReference type="Proteomes" id="UP001204798"/>
    </source>
</evidence>
<proteinExistence type="predicted"/>
<gene>
    <name evidence="1" type="ORF">M2350_003657</name>
</gene>